<dbReference type="Proteomes" id="UP000015106">
    <property type="component" value="Chromosome 5"/>
</dbReference>
<keyword evidence="3" id="KW-1185">Reference proteome</keyword>
<accession>A0A8R7UFS7</accession>
<reference evidence="2" key="2">
    <citation type="submission" date="2018-03" db="EMBL/GenBank/DDBJ databases">
        <title>The Triticum urartu genome reveals the dynamic nature of wheat genome evolution.</title>
        <authorList>
            <person name="Ling H."/>
            <person name="Ma B."/>
            <person name="Shi X."/>
            <person name="Liu H."/>
            <person name="Dong L."/>
            <person name="Sun H."/>
            <person name="Cao Y."/>
            <person name="Gao Q."/>
            <person name="Zheng S."/>
            <person name="Li Y."/>
            <person name="Yu Y."/>
            <person name="Du H."/>
            <person name="Qi M."/>
            <person name="Li Y."/>
            <person name="Yu H."/>
            <person name="Cui Y."/>
            <person name="Wang N."/>
            <person name="Chen C."/>
            <person name="Wu H."/>
            <person name="Zhao Y."/>
            <person name="Zhang J."/>
            <person name="Li Y."/>
            <person name="Zhou W."/>
            <person name="Zhang B."/>
            <person name="Hu W."/>
            <person name="Eijk M."/>
            <person name="Tang J."/>
            <person name="Witsenboer H."/>
            <person name="Zhao S."/>
            <person name="Li Z."/>
            <person name="Zhang A."/>
            <person name="Wang D."/>
            <person name="Liang C."/>
        </authorList>
    </citation>
    <scope>NUCLEOTIDE SEQUENCE [LARGE SCALE GENOMIC DNA]</scope>
    <source>
        <strain evidence="2">cv. G1812</strain>
    </source>
</reference>
<reference evidence="2" key="3">
    <citation type="submission" date="2022-06" db="UniProtKB">
        <authorList>
            <consortium name="EnsemblPlants"/>
        </authorList>
    </citation>
    <scope>IDENTIFICATION</scope>
</reference>
<feature type="compositionally biased region" description="Low complexity" evidence="1">
    <location>
        <begin position="38"/>
        <end position="49"/>
    </location>
</feature>
<proteinExistence type="predicted"/>
<evidence type="ECO:0000256" key="1">
    <source>
        <dbReference type="SAM" id="MobiDB-lite"/>
    </source>
</evidence>
<sequence length="108" mass="11554">MPPLTPRSMRRCWTPVASSELQRSRPGLATHQQANLEAPSCRRQSSGSSRAASRLIRHWSSTTLPVQCTATPTFSAVGVYPSSPCSPAALGLQCAGTRVAVQFIDAFP</sequence>
<protein>
    <submittedName>
        <fullName evidence="2">Uncharacterized protein</fullName>
    </submittedName>
</protein>
<dbReference type="EnsemblPlants" id="TuG1812G0500001186.01.T01">
    <property type="protein sequence ID" value="TuG1812G0500001186.01.T01"/>
    <property type="gene ID" value="TuG1812G0500001186.01"/>
</dbReference>
<reference evidence="3" key="1">
    <citation type="journal article" date="2013" name="Nature">
        <title>Draft genome of the wheat A-genome progenitor Triticum urartu.</title>
        <authorList>
            <person name="Ling H.Q."/>
            <person name="Zhao S."/>
            <person name="Liu D."/>
            <person name="Wang J."/>
            <person name="Sun H."/>
            <person name="Zhang C."/>
            <person name="Fan H."/>
            <person name="Li D."/>
            <person name="Dong L."/>
            <person name="Tao Y."/>
            <person name="Gao C."/>
            <person name="Wu H."/>
            <person name="Li Y."/>
            <person name="Cui Y."/>
            <person name="Guo X."/>
            <person name="Zheng S."/>
            <person name="Wang B."/>
            <person name="Yu K."/>
            <person name="Liang Q."/>
            <person name="Yang W."/>
            <person name="Lou X."/>
            <person name="Chen J."/>
            <person name="Feng M."/>
            <person name="Jian J."/>
            <person name="Zhang X."/>
            <person name="Luo G."/>
            <person name="Jiang Y."/>
            <person name="Liu J."/>
            <person name="Wang Z."/>
            <person name="Sha Y."/>
            <person name="Zhang B."/>
            <person name="Wu H."/>
            <person name="Tang D."/>
            <person name="Shen Q."/>
            <person name="Xue P."/>
            <person name="Zou S."/>
            <person name="Wang X."/>
            <person name="Liu X."/>
            <person name="Wang F."/>
            <person name="Yang Y."/>
            <person name="An X."/>
            <person name="Dong Z."/>
            <person name="Zhang K."/>
            <person name="Zhang X."/>
            <person name="Luo M.C."/>
            <person name="Dvorak J."/>
            <person name="Tong Y."/>
            <person name="Wang J."/>
            <person name="Yang H."/>
            <person name="Li Z."/>
            <person name="Wang D."/>
            <person name="Zhang A."/>
            <person name="Wang J."/>
        </authorList>
    </citation>
    <scope>NUCLEOTIDE SEQUENCE</scope>
    <source>
        <strain evidence="3">cv. G1812</strain>
    </source>
</reference>
<feature type="region of interest" description="Disordered" evidence="1">
    <location>
        <begin position="15"/>
        <end position="49"/>
    </location>
</feature>
<name>A0A8R7UFS7_TRIUA</name>
<evidence type="ECO:0000313" key="2">
    <source>
        <dbReference type="EnsemblPlants" id="TuG1812G0500001186.01.T01"/>
    </source>
</evidence>
<dbReference type="Gramene" id="TuG1812G0500001186.01.T01">
    <property type="protein sequence ID" value="TuG1812G0500001186.01.T01"/>
    <property type="gene ID" value="TuG1812G0500001186.01"/>
</dbReference>
<dbReference type="AlphaFoldDB" id="A0A8R7UFS7"/>
<evidence type="ECO:0000313" key="3">
    <source>
        <dbReference type="Proteomes" id="UP000015106"/>
    </source>
</evidence>
<organism evidence="2 3">
    <name type="scientific">Triticum urartu</name>
    <name type="common">Red wild einkorn</name>
    <name type="synonym">Crithodium urartu</name>
    <dbReference type="NCBI Taxonomy" id="4572"/>
    <lineage>
        <taxon>Eukaryota</taxon>
        <taxon>Viridiplantae</taxon>
        <taxon>Streptophyta</taxon>
        <taxon>Embryophyta</taxon>
        <taxon>Tracheophyta</taxon>
        <taxon>Spermatophyta</taxon>
        <taxon>Magnoliopsida</taxon>
        <taxon>Liliopsida</taxon>
        <taxon>Poales</taxon>
        <taxon>Poaceae</taxon>
        <taxon>BOP clade</taxon>
        <taxon>Pooideae</taxon>
        <taxon>Triticodae</taxon>
        <taxon>Triticeae</taxon>
        <taxon>Triticinae</taxon>
        <taxon>Triticum</taxon>
    </lineage>
</organism>